<organism evidence="2 3">
    <name type="scientific">Recurvomyces mirabilis</name>
    <dbReference type="NCBI Taxonomy" id="574656"/>
    <lineage>
        <taxon>Eukaryota</taxon>
        <taxon>Fungi</taxon>
        <taxon>Dikarya</taxon>
        <taxon>Ascomycota</taxon>
        <taxon>Pezizomycotina</taxon>
        <taxon>Dothideomycetes</taxon>
        <taxon>Dothideomycetidae</taxon>
        <taxon>Mycosphaerellales</taxon>
        <taxon>Teratosphaeriaceae</taxon>
        <taxon>Recurvomyces</taxon>
    </lineage>
</organism>
<evidence type="ECO:0000313" key="3">
    <source>
        <dbReference type="Proteomes" id="UP001274830"/>
    </source>
</evidence>
<protein>
    <submittedName>
        <fullName evidence="2">Uncharacterized protein</fullName>
    </submittedName>
</protein>
<feature type="compositionally biased region" description="Basic residues" evidence="1">
    <location>
        <begin position="95"/>
        <end position="108"/>
    </location>
</feature>
<reference evidence="2" key="1">
    <citation type="submission" date="2023-07" db="EMBL/GenBank/DDBJ databases">
        <title>Black Yeasts Isolated from many extreme environments.</title>
        <authorList>
            <person name="Coleine C."/>
            <person name="Stajich J.E."/>
            <person name="Selbmann L."/>
        </authorList>
    </citation>
    <scope>NUCLEOTIDE SEQUENCE</scope>
    <source>
        <strain evidence="2">CCFEE 5485</strain>
    </source>
</reference>
<feature type="region of interest" description="Disordered" evidence="1">
    <location>
        <begin position="85"/>
        <end position="162"/>
    </location>
</feature>
<proteinExistence type="predicted"/>
<feature type="compositionally biased region" description="Acidic residues" evidence="1">
    <location>
        <begin position="112"/>
        <end position="121"/>
    </location>
</feature>
<sequence>MASATPTKERTPASDATATKTATANNSGITFTDKEERVLKVAWSCLKGGAPEIDIAKLVELGGFNTAKTAANTWGVIKKKLAAIGVANATPKTPKTPKAKATPKKRTKKSEEEGDDDEGAAADEASPKRKRKTPIKKAAKKEDSPMGEGEEVMGVKGEVMEE</sequence>
<feature type="region of interest" description="Disordered" evidence="1">
    <location>
        <begin position="1"/>
        <end position="33"/>
    </location>
</feature>
<evidence type="ECO:0000256" key="1">
    <source>
        <dbReference type="SAM" id="MobiDB-lite"/>
    </source>
</evidence>
<name>A0AAE1C007_9PEZI</name>
<gene>
    <name evidence="2" type="ORF">LTR78_006473</name>
</gene>
<feature type="compositionally biased region" description="Low complexity" evidence="1">
    <location>
        <begin position="152"/>
        <end position="162"/>
    </location>
</feature>
<accession>A0AAE1C007</accession>
<feature type="compositionally biased region" description="Basic residues" evidence="1">
    <location>
        <begin position="128"/>
        <end position="139"/>
    </location>
</feature>
<comment type="caution">
    <text evidence="2">The sequence shown here is derived from an EMBL/GenBank/DDBJ whole genome shotgun (WGS) entry which is preliminary data.</text>
</comment>
<dbReference type="Proteomes" id="UP001274830">
    <property type="component" value="Unassembled WGS sequence"/>
</dbReference>
<evidence type="ECO:0000313" key="2">
    <source>
        <dbReference type="EMBL" id="KAK3673569.1"/>
    </source>
</evidence>
<dbReference type="AlphaFoldDB" id="A0AAE1C007"/>
<dbReference type="EMBL" id="JAUTXT010000024">
    <property type="protein sequence ID" value="KAK3673569.1"/>
    <property type="molecule type" value="Genomic_DNA"/>
</dbReference>
<keyword evidence="3" id="KW-1185">Reference proteome</keyword>
<feature type="compositionally biased region" description="Low complexity" evidence="1">
    <location>
        <begin position="13"/>
        <end position="24"/>
    </location>
</feature>